<evidence type="ECO:0000256" key="6">
    <source>
        <dbReference type="ARBA" id="ARBA00038350"/>
    </source>
</evidence>
<dbReference type="GO" id="GO:0015937">
    <property type="term" value="P:coenzyme A biosynthetic process"/>
    <property type="evidence" value="ECO:0007669"/>
    <property type="project" value="UniProtKB-KW"/>
</dbReference>
<keyword evidence="9" id="KW-0175">Coiled coil</keyword>
<dbReference type="Pfam" id="PF02441">
    <property type="entry name" value="Flavoprotein"/>
    <property type="match status" value="1"/>
</dbReference>
<dbReference type="Proteomes" id="UP001386955">
    <property type="component" value="Unassembled WGS sequence"/>
</dbReference>
<keyword evidence="3" id="KW-0285">Flavoprotein</keyword>
<evidence type="ECO:0000259" key="11">
    <source>
        <dbReference type="Pfam" id="PF02441"/>
    </source>
</evidence>
<gene>
    <name evidence="12" type="ORF">VNO78_15409</name>
</gene>
<sequence>MDSSNPASKKGKAKAEAEGARASKKSKVEVETRKPRILLGACGTVDAVNFAHVCRGFQEWAEIRVVLTKSSLRFVIEETLPRNVTVYRDESEWIAWRLKERCGGELTIELGEWADIMVIAPLSANTLAKIAGALCDDLLTSIVRGWNYSKPIFVAPSMNDFIWRSPTTEQQFINIETLGITFIPPLPLTHTSASGDLERKMAEPITIYSTVRASYDELKMKQKNIQIALSSQQPHLVPMVSQFRLSSIILASLKRAKEIVNLQRYIALKVIDSSDPASQKGKAIAEAQCATSSSKRGKPKVVGRLVRRRKLLFSMAYSDSCSQPYLMRWNFAVVVLGIKLIPTVAHVSATGVLQYVAMAELSTINSTVKRHYDQEMNVMVGELFYVWCGYVGSRISIRETCIKTVTSQIGYKAPKLVEVSFNRVDNVPEAISDGNNKVNTLLLDGIEELHKKMKALEDKESSWEKRYVTVEDNEVALKVEMLKLQKDIENISLEKDYHISTKKNMMMLEEIPNSEEVVIDNPRTPPANKDTEVHVEV</sequence>
<keyword evidence="2" id="KW-0341">Growth regulation</keyword>
<evidence type="ECO:0000256" key="8">
    <source>
        <dbReference type="ARBA" id="ARBA00066422"/>
    </source>
</evidence>
<feature type="compositionally biased region" description="Basic and acidic residues" evidence="10">
    <location>
        <begin position="13"/>
        <end position="27"/>
    </location>
</feature>
<comment type="pathway">
    <text evidence="7">Cofactor biosynthesis; coenzyme A biosynthesis; CoA from (R)-pantothenate: step 3/5.</text>
</comment>
<evidence type="ECO:0000256" key="10">
    <source>
        <dbReference type="SAM" id="MobiDB-lite"/>
    </source>
</evidence>
<name>A0AAN9SIQ5_PSOTE</name>
<comment type="similarity">
    <text evidence="6">Belongs to the HFCD (homooligomeric flavin containing Cys decarboxylase) superfamily.</text>
</comment>
<dbReference type="SUPFAM" id="SSF52507">
    <property type="entry name" value="Homo-oligomeric flavin-containing Cys decarboxylases, HFCD"/>
    <property type="match status" value="1"/>
</dbReference>
<dbReference type="InterPro" id="IPR003382">
    <property type="entry name" value="Flavoprotein"/>
</dbReference>
<dbReference type="GO" id="GO:0010181">
    <property type="term" value="F:FMN binding"/>
    <property type="evidence" value="ECO:0007669"/>
    <property type="project" value="TreeGrafter"/>
</dbReference>
<dbReference type="PANTHER" id="PTHR14359">
    <property type="entry name" value="HOMO-OLIGOMERIC FLAVIN CONTAINING CYS DECARBOXYLASE FAMILY"/>
    <property type="match status" value="1"/>
</dbReference>
<evidence type="ECO:0000256" key="9">
    <source>
        <dbReference type="SAM" id="Coils"/>
    </source>
</evidence>
<keyword evidence="5" id="KW-0173">Coenzyme A biosynthesis</keyword>
<comment type="caution">
    <text evidence="12">The sequence shown here is derived from an EMBL/GenBank/DDBJ whole genome shotgun (WGS) entry which is preliminary data.</text>
</comment>
<evidence type="ECO:0000256" key="1">
    <source>
        <dbReference type="ARBA" id="ARBA00001917"/>
    </source>
</evidence>
<proteinExistence type="inferred from homology"/>
<accession>A0AAN9SIQ5</accession>
<evidence type="ECO:0000313" key="13">
    <source>
        <dbReference type="Proteomes" id="UP001386955"/>
    </source>
</evidence>
<dbReference type="AlphaFoldDB" id="A0AAN9SIQ5"/>
<evidence type="ECO:0000256" key="5">
    <source>
        <dbReference type="ARBA" id="ARBA00022993"/>
    </source>
</evidence>
<dbReference type="Gene3D" id="3.40.50.1950">
    <property type="entry name" value="Flavin prenyltransferase-like"/>
    <property type="match status" value="1"/>
</dbReference>
<evidence type="ECO:0000256" key="2">
    <source>
        <dbReference type="ARBA" id="ARBA00022604"/>
    </source>
</evidence>
<comment type="cofactor">
    <cofactor evidence="1">
        <name>FMN</name>
        <dbReference type="ChEBI" id="CHEBI:58210"/>
    </cofactor>
</comment>
<keyword evidence="4" id="KW-0456">Lyase</keyword>
<keyword evidence="13" id="KW-1185">Reference proteome</keyword>
<dbReference type="PANTHER" id="PTHR14359:SF6">
    <property type="entry name" value="PHOSPHOPANTOTHENOYLCYSTEINE DECARBOXYLASE"/>
    <property type="match status" value="1"/>
</dbReference>
<evidence type="ECO:0000256" key="7">
    <source>
        <dbReference type="ARBA" id="ARBA00060685"/>
    </source>
</evidence>
<evidence type="ECO:0000256" key="4">
    <source>
        <dbReference type="ARBA" id="ARBA00022793"/>
    </source>
</evidence>
<dbReference type="GO" id="GO:0071513">
    <property type="term" value="C:phosphopantothenoylcysteine decarboxylase complex"/>
    <property type="evidence" value="ECO:0007669"/>
    <property type="project" value="TreeGrafter"/>
</dbReference>
<feature type="region of interest" description="Disordered" evidence="10">
    <location>
        <begin position="1"/>
        <end position="27"/>
    </location>
</feature>
<feature type="domain" description="Flavoprotein" evidence="11">
    <location>
        <begin position="36"/>
        <end position="210"/>
    </location>
</feature>
<organism evidence="12 13">
    <name type="scientific">Psophocarpus tetragonolobus</name>
    <name type="common">Winged bean</name>
    <name type="synonym">Dolichos tetragonolobus</name>
    <dbReference type="NCBI Taxonomy" id="3891"/>
    <lineage>
        <taxon>Eukaryota</taxon>
        <taxon>Viridiplantae</taxon>
        <taxon>Streptophyta</taxon>
        <taxon>Embryophyta</taxon>
        <taxon>Tracheophyta</taxon>
        <taxon>Spermatophyta</taxon>
        <taxon>Magnoliopsida</taxon>
        <taxon>eudicotyledons</taxon>
        <taxon>Gunneridae</taxon>
        <taxon>Pentapetalae</taxon>
        <taxon>rosids</taxon>
        <taxon>fabids</taxon>
        <taxon>Fabales</taxon>
        <taxon>Fabaceae</taxon>
        <taxon>Papilionoideae</taxon>
        <taxon>50 kb inversion clade</taxon>
        <taxon>NPAAA clade</taxon>
        <taxon>indigoferoid/millettioid clade</taxon>
        <taxon>Phaseoleae</taxon>
        <taxon>Psophocarpus</taxon>
    </lineage>
</organism>
<dbReference type="EMBL" id="JAYMYS010000004">
    <property type="protein sequence ID" value="KAK7394868.1"/>
    <property type="molecule type" value="Genomic_DNA"/>
</dbReference>
<evidence type="ECO:0000256" key="3">
    <source>
        <dbReference type="ARBA" id="ARBA00022643"/>
    </source>
</evidence>
<reference evidence="12 13" key="1">
    <citation type="submission" date="2024-01" db="EMBL/GenBank/DDBJ databases">
        <title>The genomes of 5 underutilized Papilionoideae crops provide insights into root nodulation and disease resistanc.</title>
        <authorList>
            <person name="Jiang F."/>
        </authorList>
    </citation>
    <scope>NUCLEOTIDE SEQUENCE [LARGE SCALE GENOMIC DNA]</scope>
    <source>
        <strain evidence="12">DUOXIRENSHENG_FW03</strain>
        <tissue evidence="12">Leaves</tissue>
    </source>
</reference>
<dbReference type="EC" id="4.1.1.36" evidence="8"/>
<keyword evidence="3" id="KW-0288">FMN</keyword>
<dbReference type="GO" id="GO:0004633">
    <property type="term" value="F:phosphopantothenoylcysteine decarboxylase activity"/>
    <property type="evidence" value="ECO:0007669"/>
    <property type="project" value="UniProtKB-EC"/>
</dbReference>
<evidence type="ECO:0000313" key="12">
    <source>
        <dbReference type="EMBL" id="KAK7394868.1"/>
    </source>
</evidence>
<dbReference type="InterPro" id="IPR036551">
    <property type="entry name" value="Flavin_trans-like"/>
</dbReference>
<keyword evidence="4" id="KW-0210">Decarboxylase</keyword>
<feature type="coiled-coil region" evidence="9">
    <location>
        <begin position="439"/>
        <end position="473"/>
    </location>
</feature>
<protein>
    <recommendedName>
        <fullName evidence="8">phosphopantothenoylcysteine decarboxylase</fullName>
        <ecNumber evidence="8">4.1.1.36</ecNumber>
    </recommendedName>
</protein>